<organism evidence="2 3">
    <name type="scientific">Rhodospirillum rubrum (strain ATCC 11170 / ATH 1.1.1 / DSM 467 / LMG 4362 / NCIMB 8255 / S1)</name>
    <dbReference type="NCBI Taxonomy" id="269796"/>
    <lineage>
        <taxon>Bacteria</taxon>
        <taxon>Pseudomonadati</taxon>
        <taxon>Pseudomonadota</taxon>
        <taxon>Alphaproteobacteria</taxon>
        <taxon>Rhodospirillales</taxon>
        <taxon>Rhodospirillaceae</taxon>
        <taxon>Rhodospirillum</taxon>
    </lineage>
</organism>
<dbReference type="RefSeq" id="WP_011389591.1">
    <property type="nucleotide sequence ID" value="NC_007643.1"/>
</dbReference>
<dbReference type="InterPro" id="IPR000073">
    <property type="entry name" value="AB_hydrolase_1"/>
</dbReference>
<keyword evidence="2" id="KW-0378">Hydrolase</keyword>
<reference evidence="2 3" key="1">
    <citation type="journal article" date="2011" name="Stand. Genomic Sci.">
        <title>Complete genome sequence of Rhodospirillum rubrum type strain (S1).</title>
        <authorList>
            <person name="Munk A.C."/>
            <person name="Copeland A."/>
            <person name="Lucas S."/>
            <person name="Lapidus A."/>
            <person name="Del Rio T.G."/>
            <person name="Barry K."/>
            <person name="Detter J.C."/>
            <person name="Hammon N."/>
            <person name="Israni S."/>
            <person name="Pitluck S."/>
            <person name="Brettin T."/>
            <person name="Bruce D."/>
            <person name="Han C."/>
            <person name="Tapia R."/>
            <person name="Gilna P."/>
            <person name="Schmutz J."/>
            <person name="Larimer F."/>
            <person name="Land M."/>
            <person name="Kyrpides N.C."/>
            <person name="Mavromatis K."/>
            <person name="Richardson P."/>
            <person name="Rohde M."/>
            <person name="Goker M."/>
            <person name="Klenk H.P."/>
            <person name="Zhang Y."/>
            <person name="Roberts G.P."/>
            <person name="Reslewic S."/>
            <person name="Schwartz D.C."/>
        </authorList>
    </citation>
    <scope>NUCLEOTIDE SEQUENCE [LARGE SCALE GENOMIC DNA]</scope>
    <source>
        <strain evidence="3">ATCC 11170 / ATH 1.1.1 / DSM 467 / LMG 4362 / NCIMB 8255 / S1</strain>
    </source>
</reference>
<dbReference type="GO" id="GO:0016787">
    <property type="term" value="F:hydrolase activity"/>
    <property type="evidence" value="ECO:0007669"/>
    <property type="project" value="UniProtKB-KW"/>
</dbReference>
<dbReference type="PRINTS" id="PR00111">
    <property type="entry name" value="ABHYDROLASE"/>
</dbReference>
<dbReference type="PhylomeDB" id="Q2RTA7"/>
<dbReference type="GO" id="GO:0016020">
    <property type="term" value="C:membrane"/>
    <property type="evidence" value="ECO:0007669"/>
    <property type="project" value="TreeGrafter"/>
</dbReference>
<dbReference type="InterPro" id="IPR050266">
    <property type="entry name" value="AB_hydrolase_sf"/>
</dbReference>
<dbReference type="PANTHER" id="PTHR43798:SF33">
    <property type="entry name" value="HYDROLASE, PUTATIVE (AFU_ORTHOLOGUE AFUA_2G14860)-RELATED"/>
    <property type="match status" value="1"/>
</dbReference>
<dbReference type="STRING" id="269796.Rru_A1838"/>
<dbReference type="AlphaFoldDB" id="Q2RTA7"/>
<dbReference type="PATRIC" id="fig|269796.9.peg.1917"/>
<dbReference type="InterPro" id="IPR029058">
    <property type="entry name" value="AB_hydrolase_fold"/>
</dbReference>
<keyword evidence="3" id="KW-1185">Reference proteome</keyword>
<sequence length="286" mass="30600">MTKPLLQLQDSVAVLRPEGFRHMAYVEWRGDHDAPPAFCVHGLTRNGRDFDALAQALAASRRVFCPDVLGRGRSDCLTDPAGYANLAYAADMVTLIARGGGGAIDWVGTSMGGLIGMILAAMPGSPIRRLVLNDVGPFVPQAAMARIRDYVGYDPVFDTLAELEAYLRKVHAPFGPLSDGQWRTMAEHGHWRIEGGRYKLARDPAIAVPIKAAPLADVSLWPLWDAITCPVLVIRGAESDLLTAETVAEMAGRGPGCTVVEVAGVGHAPALLTADQIAPIVDFLVK</sequence>
<feature type="domain" description="AB hydrolase-1" evidence="1">
    <location>
        <begin position="39"/>
        <end position="277"/>
    </location>
</feature>
<dbReference type="PANTHER" id="PTHR43798">
    <property type="entry name" value="MONOACYLGLYCEROL LIPASE"/>
    <property type="match status" value="1"/>
</dbReference>
<dbReference type="HOGENOM" id="CLU_020336_1_0_5"/>
<dbReference type="EMBL" id="CP000230">
    <property type="protein sequence ID" value="ABC22638.1"/>
    <property type="molecule type" value="Genomic_DNA"/>
</dbReference>
<proteinExistence type="predicted"/>
<protein>
    <submittedName>
        <fullName evidence="2">Alpha/beta hydrolase fold</fullName>
    </submittedName>
</protein>
<dbReference type="eggNOG" id="COG2267">
    <property type="taxonomic scope" value="Bacteria"/>
</dbReference>
<dbReference type="ESTHER" id="rhort-q2rta7">
    <property type="family name" value="6_AlphaBeta_hydrolase"/>
</dbReference>
<dbReference type="KEGG" id="rru:Rru_A1838"/>
<dbReference type="Pfam" id="PF12697">
    <property type="entry name" value="Abhydrolase_6"/>
    <property type="match status" value="1"/>
</dbReference>
<evidence type="ECO:0000313" key="3">
    <source>
        <dbReference type="Proteomes" id="UP000001929"/>
    </source>
</evidence>
<evidence type="ECO:0000259" key="1">
    <source>
        <dbReference type="Pfam" id="PF12697"/>
    </source>
</evidence>
<gene>
    <name evidence="2" type="ordered locus">Rru_A1838</name>
</gene>
<evidence type="ECO:0000313" key="2">
    <source>
        <dbReference type="EMBL" id="ABC22638.1"/>
    </source>
</evidence>
<dbReference type="Proteomes" id="UP000001929">
    <property type="component" value="Chromosome"/>
</dbReference>
<accession>Q2RTA7</accession>
<dbReference type="Gene3D" id="3.40.50.1820">
    <property type="entry name" value="alpha/beta hydrolase"/>
    <property type="match status" value="1"/>
</dbReference>
<dbReference type="EnsemblBacteria" id="ABC22638">
    <property type="protein sequence ID" value="ABC22638"/>
    <property type="gene ID" value="Rru_A1838"/>
</dbReference>
<name>Q2RTA7_RHORT</name>
<dbReference type="SUPFAM" id="SSF53474">
    <property type="entry name" value="alpha/beta-Hydrolases"/>
    <property type="match status" value="1"/>
</dbReference>